<sequence>MTRHMIFTALKAKHSELVDQFDVLKESELLMHLQFAYELHKFDKMLHKHDPPMALPSHVGDGILDIVPVAIQILKDPAGTQEMLYTTCSSRLEDVFAAPRPESAVPRESATSTPAPGDRPESQEQREPELSEADEAQLGDVILGLVTDVATHFQLYRATWGSPTQGVPTTVRMPPPLRPVDLKELPALQKATLSTEIGDLVSAVAGSVLQNTTKDIARTIAELMGQSKPAE</sequence>
<organism evidence="2 3">
    <name type="scientific">Carpediemonas membranifera</name>
    <dbReference type="NCBI Taxonomy" id="201153"/>
    <lineage>
        <taxon>Eukaryota</taxon>
        <taxon>Metamonada</taxon>
        <taxon>Carpediemonas-like organisms</taxon>
        <taxon>Carpediemonas</taxon>
    </lineage>
</organism>
<evidence type="ECO:0000313" key="3">
    <source>
        <dbReference type="Proteomes" id="UP000717585"/>
    </source>
</evidence>
<feature type="region of interest" description="Disordered" evidence="1">
    <location>
        <begin position="98"/>
        <end position="134"/>
    </location>
</feature>
<accession>A0A8J6BUF3</accession>
<name>A0A8J6BUF3_9EUKA</name>
<dbReference type="EMBL" id="JAHDYR010000066">
    <property type="protein sequence ID" value="KAG9390291.1"/>
    <property type="molecule type" value="Genomic_DNA"/>
</dbReference>
<comment type="caution">
    <text evidence="2">The sequence shown here is derived from an EMBL/GenBank/DDBJ whole genome shotgun (WGS) entry which is preliminary data.</text>
</comment>
<evidence type="ECO:0000256" key="1">
    <source>
        <dbReference type="SAM" id="MobiDB-lite"/>
    </source>
</evidence>
<proteinExistence type="predicted"/>
<evidence type="ECO:0000313" key="2">
    <source>
        <dbReference type="EMBL" id="KAG9390291.1"/>
    </source>
</evidence>
<keyword evidence="3" id="KW-1185">Reference proteome</keyword>
<dbReference type="Proteomes" id="UP000717585">
    <property type="component" value="Unassembled WGS sequence"/>
</dbReference>
<feature type="compositionally biased region" description="Basic and acidic residues" evidence="1">
    <location>
        <begin position="118"/>
        <end position="129"/>
    </location>
</feature>
<gene>
    <name evidence="2" type="ORF">J8273_8331</name>
</gene>
<dbReference type="AlphaFoldDB" id="A0A8J6BUF3"/>
<reference evidence="2" key="1">
    <citation type="submission" date="2021-05" db="EMBL/GenBank/DDBJ databases">
        <title>A free-living protist that lacks canonical eukaryotic 1 DNA replication and segregation systems.</title>
        <authorList>
            <person name="Salas-Leiva D.E."/>
            <person name="Tromer E.C."/>
            <person name="Curtis B.A."/>
            <person name="Jerlstrom-Hultqvist J."/>
            <person name="Kolisko M."/>
            <person name="Yi Z."/>
            <person name="Salas-Leiva J.S."/>
            <person name="Gallot-Lavallee L."/>
            <person name="Kops G.J.P.L."/>
            <person name="Archibald J.M."/>
            <person name="Simpson A.G.B."/>
            <person name="Roger A.J."/>
        </authorList>
    </citation>
    <scope>NUCLEOTIDE SEQUENCE</scope>
    <source>
        <strain evidence="2">BICM</strain>
    </source>
</reference>
<protein>
    <submittedName>
        <fullName evidence="2">Uncharacterized protein</fullName>
    </submittedName>
</protein>